<organism evidence="1 2">
    <name type="scientific">Virgisporangium aliadipatigenens</name>
    <dbReference type="NCBI Taxonomy" id="741659"/>
    <lineage>
        <taxon>Bacteria</taxon>
        <taxon>Bacillati</taxon>
        <taxon>Actinomycetota</taxon>
        <taxon>Actinomycetes</taxon>
        <taxon>Micromonosporales</taxon>
        <taxon>Micromonosporaceae</taxon>
        <taxon>Virgisporangium</taxon>
    </lineage>
</organism>
<dbReference type="EMBL" id="BOPF01000032">
    <property type="protein sequence ID" value="GIJ50044.1"/>
    <property type="molecule type" value="Genomic_DNA"/>
</dbReference>
<reference evidence="1" key="1">
    <citation type="submission" date="2021-01" db="EMBL/GenBank/DDBJ databases">
        <title>Whole genome shotgun sequence of Virgisporangium aliadipatigenens NBRC 105644.</title>
        <authorList>
            <person name="Komaki H."/>
            <person name="Tamura T."/>
        </authorList>
    </citation>
    <scope>NUCLEOTIDE SEQUENCE</scope>
    <source>
        <strain evidence="1">NBRC 105644</strain>
    </source>
</reference>
<sequence length="199" mass="21444">MGSLPRHPLVADALRLARTWCDGHVIDQAPAIAHAVRVATVLTRTLDPAPSQLVAAALLHDAPYFAPTDTDLDELLTNRFGPAVAQTVRGLEAEHVALDHSTEPDLNGLSDWTVYASAADKVASLTSILRRATHSGDTAAYFRDRPKFVARVPYFNAFAAAAKPRLPHRLAEELHHVTDWAATEAGQHTNSLTAAPPRG</sequence>
<evidence type="ECO:0000313" key="2">
    <source>
        <dbReference type="Proteomes" id="UP000619260"/>
    </source>
</evidence>
<accession>A0A8J3YQN9</accession>
<protein>
    <recommendedName>
        <fullName evidence="3">HD domain-containing protein</fullName>
    </recommendedName>
</protein>
<keyword evidence="2" id="KW-1185">Reference proteome</keyword>
<dbReference type="AlphaFoldDB" id="A0A8J3YQN9"/>
<dbReference type="Proteomes" id="UP000619260">
    <property type="component" value="Unassembled WGS sequence"/>
</dbReference>
<evidence type="ECO:0000313" key="1">
    <source>
        <dbReference type="EMBL" id="GIJ50044.1"/>
    </source>
</evidence>
<proteinExistence type="predicted"/>
<evidence type="ECO:0008006" key="3">
    <source>
        <dbReference type="Google" id="ProtNLM"/>
    </source>
</evidence>
<dbReference type="Pfam" id="PF13328">
    <property type="entry name" value="HD_4"/>
    <property type="match status" value="1"/>
</dbReference>
<gene>
    <name evidence="1" type="ORF">Val02_69300</name>
</gene>
<dbReference type="SUPFAM" id="SSF109604">
    <property type="entry name" value="HD-domain/PDEase-like"/>
    <property type="match status" value="1"/>
</dbReference>
<dbReference type="Gene3D" id="1.10.3210.10">
    <property type="entry name" value="Hypothetical protein af1432"/>
    <property type="match status" value="1"/>
</dbReference>
<dbReference type="RefSeq" id="WP_203903490.1">
    <property type="nucleotide sequence ID" value="NZ_BOPF01000032.1"/>
</dbReference>
<comment type="caution">
    <text evidence="1">The sequence shown here is derived from an EMBL/GenBank/DDBJ whole genome shotgun (WGS) entry which is preliminary data.</text>
</comment>
<name>A0A8J3YQN9_9ACTN</name>